<dbReference type="EMBL" id="KQ964266">
    <property type="protein sequence ID" value="KXJ86637.1"/>
    <property type="molecule type" value="Genomic_DNA"/>
</dbReference>
<sequence length="253" mass="27720">MQLRIPACTCQACFPVWRLGSGDAGLANQGGQAARQRPPLRPLAPPTSPRFLLFASIAVVPCLAKPHYSRLSFLMCPDKSVAGLASPWHKSTRWPSPQAASAAHCQAQLPGFGKPCLQKASPSEERSYSLTWLTVTASEAAWPPRVGQAGIATAPSFLVLDKIIFLYRRNRAARRWYREPATLSDPLSFSKWDDITGSVPARPLCLAMWEAAVEEREGRQSADCPLASDYSSSTAFDDAAGTYPTWIRKQQRC</sequence>
<gene>
    <name evidence="1" type="ORF">Micbo1qcDRAFT_179616</name>
</gene>
<name>A0A136INX8_9PEZI</name>
<reference evidence="2" key="1">
    <citation type="submission" date="2016-02" db="EMBL/GenBank/DDBJ databases">
        <title>Draft genome sequence of Microdochium bolleyi, a fungal endophyte of beachgrass.</title>
        <authorList>
            <consortium name="DOE Joint Genome Institute"/>
            <person name="David A.S."/>
            <person name="May G."/>
            <person name="Haridas S."/>
            <person name="Lim J."/>
            <person name="Wang M."/>
            <person name="Labutti K."/>
            <person name="Lipzen A."/>
            <person name="Barry K."/>
            <person name="Grigoriev I.V."/>
        </authorList>
    </citation>
    <scope>NUCLEOTIDE SEQUENCE [LARGE SCALE GENOMIC DNA]</scope>
    <source>
        <strain evidence="2">J235TASD1</strain>
    </source>
</reference>
<dbReference type="AlphaFoldDB" id="A0A136INX8"/>
<protein>
    <submittedName>
        <fullName evidence="1">Uncharacterized protein</fullName>
    </submittedName>
</protein>
<evidence type="ECO:0000313" key="1">
    <source>
        <dbReference type="EMBL" id="KXJ86637.1"/>
    </source>
</evidence>
<evidence type="ECO:0000313" key="2">
    <source>
        <dbReference type="Proteomes" id="UP000070501"/>
    </source>
</evidence>
<proteinExistence type="predicted"/>
<accession>A0A136INX8</accession>
<organism evidence="1 2">
    <name type="scientific">Microdochium bolleyi</name>
    <dbReference type="NCBI Taxonomy" id="196109"/>
    <lineage>
        <taxon>Eukaryota</taxon>
        <taxon>Fungi</taxon>
        <taxon>Dikarya</taxon>
        <taxon>Ascomycota</taxon>
        <taxon>Pezizomycotina</taxon>
        <taxon>Sordariomycetes</taxon>
        <taxon>Xylariomycetidae</taxon>
        <taxon>Xylariales</taxon>
        <taxon>Microdochiaceae</taxon>
        <taxon>Microdochium</taxon>
    </lineage>
</organism>
<keyword evidence="2" id="KW-1185">Reference proteome</keyword>
<dbReference type="Proteomes" id="UP000070501">
    <property type="component" value="Unassembled WGS sequence"/>
</dbReference>
<dbReference type="InParanoid" id="A0A136INX8"/>